<dbReference type="FunFam" id="3.30.420.10:FF:000045">
    <property type="entry name" value="3'-5' exonuclease DinG"/>
    <property type="match status" value="1"/>
</dbReference>
<keyword evidence="8 11" id="KW-0269">Exonuclease</keyword>
<keyword evidence="2 11" id="KW-0963">Cytoplasm</keyword>
<dbReference type="InterPro" id="IPR036397">
    <property type="entry name" value="RNaseH_sf"/>
</dbReference>
<evidence type="ECO:0000256" key="4">
    <source>
        <dbReference type="ARBA" id="ARBA00022695"/>
    </source>
</evidence>
<dbReference type="GO" id="GO:0003677">
    <property type="term" value="F:DNA binding"/>
    <property type="evidence" value="ECO:0007669"/>
    <property type="project" value="UniProtKB-UniRule"/>
</dbReference>
<evidence type="ECO:0000256" key="10">
    <source>
        <dbReference type="ARBA" id="ARBA00049244"/>
    </source>
</evidence>
<evidence type="ECO:0000256" key="2">
    <source>
        <dbReference type="ARBA" id="ARBA00022490"/>
    </source>
</evidence>
<proteinExistence type="inferred from homology"/>
<dbReference type="InterPro" id="IPR012340">
    <property type="entry name" value="NA-bd_OB-fold"/>
</dbReference>
<evidence type="ECO:0000256" key="7">
    <source>
        <dbReference type="ARBA" id="ARBA00022801"/>
    </source>
</evidence>
<name>A0A9D1JEV1_9FIRM</name>
<dbReference type="GO" id="GO:0008408">
    <property type="term" value="F:3'-5' exonuclease activity"/>
    <property type="evidence" value="ECO:0007669"/>
    <property type="project" value="UniProtKB-UniRule"/>
</dbReference>
<evidence type="ECO:0000259" key="13">
    <source>
        <dbReference type="SMART" id="SM00479"/>
    </source>
</evidence>
<dbReference type="Pfam" id="PF17657">
    <property type="entry name" value="DNA_pol3_finger"/>
    <property type="match status" value="1"/>
</dbReference>
<gene>
    <name evidence="11" type="primary">polC</name>
    <name evidence="15" type="ORF">IAB98_00050</name>
</gene>
<keyword evidence="5 11" id="KW-0235">DNA replication</keyword>
<comment type="caution">
    <text evidence="15">The sequence shown here is derived from an EMBL/GenBank/DDBJ whole genome shotgun (WGS) entry which is preliminary data.</text>
</comment>
<dbReference type="Gene3D" id="6.10.140.1510">
    <property type="match status" value="1"/>
</dbReference>
<dbReference type="InterPro" id="IPR004013">
    <property type="entry name" value="PHP_dom"/>
</dbReference>
<comment type="function">
    <text evidence="1 11">Required for replicative DNA synthesis. This DNA polymerase also exhibits 3' to 5' exonuclease activity.</text>
</comment>
<organism evidence="15 16">
    <name type="scientific">Candidatus Egerieimonas intestinavium</name>
    <dbReference type="NCBI Taxonomy" id="2840777"/>
    <lineage>
        <taxon>Bacteria</taxon>
        <taxon>Bacillati</taxon>
        <taxon>Bacillota</taxon>
        <taxon>Clostridia</taxon>
        <taxon>Lachnospirales</taxon>
        <taxon>Lachnospiraceae</taxon>
        <taxon>Lachnospiraceae incertae sedis</taxon>
        <taxon>Candidatus Egerieimonas</taxon>
    </lineage>
</organism>
<dbReference type="InterPro" id="IPR012337">
    <property type="entry name" value="RNaseH-like_sf"/>
</dbReference>
<dbReference type="CDD" id="cd04484">
    <property type="entry name" value="polC_OBF"/>
    <property type="match status" value="1"/>
</dbReference>
<evidence type="ECO:0000256" key="8">
    <source>
        <dbReference type="ARBA" id="ARBA00022839"/>
    </source>
</evidence>
<dbReference type="Gene3D" id="3.20.20.140">
    <property type="entry name" value="Metal-dependent hydrolases"/>
    <property type="match status" value="2"/>
</dbReference>
<comment type="catalytic activity">
    <reaction evidence="10 11">
        <text>DNA(n) + a 2'-deoxyribonucleoside 5'-triphosphate = DNA(n+1) + diphosphate</text>
        <dbReference type="Rhea" id="RHEA:22508"/>
        <dbReference type="Rhea" id="RHEA-COMP:17339"/>
        <dbReference type="Rhea" id="RHEA-COMP:17340"/>
        <dbReference type="ChEBI" id="CHEBI:33019"/>
        <dbReference type="ChEBI" id="CHEBI:61560"/>
        <dbReference type="ChEBI" id="CHEBI:173112"/>
        <dbReference type="EC" id="2.7.7.7"/>
    </reaction>
</comment>
<dbReference type="InterPro" id="IPR006054">
    <property type="entry name" value="DnaQ"/>
</dbReference>
<dbReference type="InterPro" id="IPR006308">
    <property type="entry name" value="Pol_III_a_PolC-type_gram_pos"/>
</dbReference>
<dbReference type="EC" id="2.7.7.7" evidence="11"/>
<dbReference type="SMART" id="SM00481">
    <property type="entry name" value="POLIIIAc"/>
    <property type="match status" value="1"/>
</dbReference>
<dbReference type="InterPro" id="IPR028112">
    <property type="entry name" value="DNA_PolC-type_N_I"/>
</dbReference>
<dbReference type="InterPro" id="IPR011708">
    <property type="entry name" value="DNA_pol3_alpha_NTPase_dom"/>
</dbReference>
<dbReference type="Pfam" id="PF07733">
    <property type="entry name" value="DNA_pol3_alpha"/>
    <property type="match status" value="1"/>
</dbReference>
<dbReference type="NCBIfam" id="TIGR00573">
    <property type="entry name" value="dnaq"/>
    <property type="match status" value="1"/>
</dbReference>
<evidence type="ECO:0000256" key="12">
    <source>
        <dbReference type="SAM" id="MobiDB-lite"/>
    </source>
</evidence>
<sequence>MEKEFFDVFPNLKVNEELRALLRPVKVTKVAVTPKRELLRVYIKSPNWIHKRYIYALEQAIHDQLFPQNHITVKVLEHFCLSAQYTPENFLEVYRESLLLELKTYSALIYNLFYTAKIAFPSRDEMSLTIASSIISQDREEELVHILLKVFRSRCGFENLKITTHYEERGKSRALKDSELLIQEKARQVSQQALSHREQPQQEQGKGQEPTQEQVQKKKAAAQPAEKSRGRGEGGDSFGKKEKGKASQEFRRSLKRSDNPDVIYGRDFEEEAIPIESIAQEMGEVVIRGKVLTVDSREIRNEKTILMFNLTDFTDTMTVKMFLRNDQVAEVADIKKGAFLKIKGVTTIDRFDHELTIGSLAGVKKIPDFTVSRQDNSPRKRVELHCHTKMSDMDGVTDAGVLVDRAYKWGHPAIAITDHGVVQGFPIANHYVEDHIPKDSDFKVIYGVEAYLVDDLKGVVTESRGQSLDAPYVVFDIETTGFSSVKNKIIEIGAVRVEEGKIVSRFSEFVNPQVPIPFKIEQLTGINDQMVMDAPAIEEILPRFLEFSEGAVMVAHNADFDMSFILENCRRLGLSREFTYVDTVGLARFLLPGLNRFKLDTVAKALQVPLLNHHRAVDDAGCTAEIFVKFVKMLKERDIHDLDALNREAGVSVDNIKKMPTYHAIILATCEVGRVNLYHLISESHITYYYRRPRIPKSVYLKYREGLIIGSACEAGELYQALLRGAADTEIARLVKFYDYLEIQPIGNNAFMLREDRDDVKTEEDLRDLNRRIVKLGEQFDKPVVATCDVHFIDPEDEVYRRIIMAGKGFDDADQQAPLYLRTTEEMLEEFSYLGAEKAEEVVITNTNKIADMCQKVCPIRDGKFPPVIENSDQDLRDICYNKAHEMYGDPLPEIVAARLERELTSIISNGYAVMYIIAQKLVWKSNEDGYLVGSRGSVGSSFVATMSGITEVNPLAPHYYCKKCHYSDFDSPEVKHYAELGKAGCDMPDKKCPVCGEPLVKDGFDIPFETFLGFEGNKEPDIDLNFSGEYQSNAHKYTEVIFGEGHTFRAGTIGTLADKTAFGYVKNYFEERGVHKRNCEIDRIVQGCTGVRRTTGQHPGGIVVLPHGEDICSFTPIQHPANDMTTDIVTTHFEYHSIDKNLLKLDILGHDDPTMIRMLEDLTGLDAKAIPLDDKDVMSLFSSTKALGISPEDIGGCPLGCLGIPEFGTEFVIQMLQDTKPTSFSDLIRISGLSHGTDVWLGNAQTLIEEGKATISTAICTRDDIMTYLINKGLPSEHSFKIMESVRKGKGLKPDQEAEMKEHDVPDWYIWSCKKIKYMFPKAHAAAYVMMAWRIAYFKIFYPLAYYAAYFSIRASSFSYELMCLGRERLEYHMADYRKRADTLTPKEKDSMKDMKIVQEMYARGLEFLPVDIYRAQAHRFQIIDGKLMPSLDSIEGLGDNAANAVEDAAKKGEFLSKDDFRERTKVSKTVIDLMDDLHLLGDIPQSNQISLFDFT</sequence>
<dbReference type="InterPro" id="IPR029460">
    <property type="entry name" value="DNAPol_HHH"/>
</dbReference>
<protein>
    <recommendedName>
        <fullName evidence="11">DNA polymerase III PolC-type</fullName>
        <shortName evidence="11">PolIII</shortName>
        <ecNumber evidence="11">2.7.7.7</ecNumber>
    </recommendedName>
</protein>
<dbReference type="GO" id="GO:0005737">
    <property type="term" value="C:cytoplasm"/>
    <property type="evidence" value="ECO:0007669"/>
    <property type="project" value="UniProtKB-SubCell"/>
</dbReference>
<reference evidence="15" key="1">
    <citation type="submission" date="2020-10" db="EMBL/GenBank/DDBJ databases">
        <authorList>
            <person name="Gilroy R."/>
        </authorList>
    </citation>
    <scope>NUCLEOTIDE SEQUENCE</scope>
    <source>
        <strain evidence="15">ChiSxjej1B13-7041</strain>
    </source>
</reference>
<keyword evidence="3 11" id="KW-0808">Transferase</keyword>
<dbReference type="Pfam" id="PF14579">
    <property type="entry name" value="HHH_6"/>
    <property type="match status" value="1"/>
</dbReference>
<dbReference type="InterPro" id="IPR040982">
    <property type="entry name" value="DNA_pol3_finger"/>
</dbReference>
<reference evidence="15" key="2">
    <citation type="journal article" date="2021" name="PeerJ">
        <title>Extensive microbial diversity within the chicken gut microbiome revealed by metagenomics and culture.</title>
        <authorList>
            <person name="Gilroy R."/>
            <person name="Ravi A."/>
            <person name="Getino M."/>
            <person name="Pursley I."/>
            <person name="Horton D.L."/>
            <person name="Alikhan N.F."/>
            <person name="Baker D."/>
            <person name="Gharbi K."/>
            <person name="Hall N."/>
            <person name="Watson M."/>
            <person name="Adriaenssens E.M."/>
            <person name="Foster-Nyarko E."/>
            <person name="Jarju S."/>
            <person name="Secka A."/>
            <person name="Antonio M."/>
            <person name="Oren A."/>
            <person name="Chaudhuri R.R."/>
            <person name="La Ragione R."/>
            <person name="Hildebrand F."/>
            <person name="Pallen M.J."/>
        </authorList>
    </citation>
    <scope>NUCLEOTIDE SEQUENCE</scope>
    <source>
        <strain evidence="15">ChiSxjej1B13-7041</strain>
    </source>
</reference>
<keyword evidence="9 11" id="KW-0239">DNA-directed DNA polymerase</keyword>
<accession>A0A9D1JEV1</accession>
<dbReference type="EMBL" id="DVHU01000002">
    <property type="protein sequence ID" value="HIR91796.1"/>
    <property type="molecule type" value="Genomic_DNA"/>
</dbReference>
<comment type="subcellular location">
    <subcellularLocation>
        <location evidence="11">Cytoplasm</location>
    </subcellularLocation>
</comment>
<evidence type="ECO:0000259" key="14">
    <source>
        <dbReference type="SMART" id="SM00481"/>
    </source>
</evidence>
<evidence type="ECO:0000256" key="11">
    <source>
        <dbReference type="HAMAP-Rule" id="MF_00356"/>
    </source>
</evidence>
<dbReference type="Proteomes" id="UP000886841">
    <property type="component" value="Unassembled WGS sequence"/>
</dbReference>
<dbReference type="Gene3D" id="3.30.1900.20">
    <property type="match status" value="2"/>
</dbReference>
<dbReference type="InterPro" id="IPR044923">
    <property type="entry name" value="PolC_middle_finger_sf"/>
</dbReference>
<dbReference type="SUPFAM" id="SSF53098">
    <property type="entry name" value="Ribonuclease H-like"/>
    <property type="match status" value="1"/>
</dbReference>
<feature type="domain" description="Exonuclease" evidence="13">
    <location>
        <begin position="471"/>
        <end position="636"/>
    </location>
</feature>
<dbReference type="Gene3D" id="2.40.50.140">
    <property type="entry name" value="Nucleic acid-binding proteins"/>
    <property type="match status" value="1"/>
</dbReference>
<evidence type="ECO:0000256" key="5">
    <source>
        <dbReference type="ARBA" id="ARBA00022705"/>
    </source>
</evidence>
<feature type="domain" description="Polymerase/histidinol phosphatase N-terminal" evidence="14">
    <location>
        <begin position="382"/>
        <end position="454"/>
    </location>
</feature>
<feature type="region of interest" description="Disordered" evidence="12">
    <location>
        <begin position="189"/>
        <end position="254"/>
    </location>
</feature>
<dbReference type="GO" id="GO:0006261">
    <property type="term" value="P:DNA-templated DNA replication"/>
    <property type="evidence" value="ECO:0007669"/>
    <property type="project" value="UniProtKB-UniRule"/>
</dbReference>
<feature type="compositionally biased region" description="Low complexity" evidence="12">
    <location>
        <begin position="201"/>
        <end position="214"/>
    </location>
</feature>
<keyword evidence="7 11" id="KW-0378">Hydrolase</keyword>
<dbReference type="InterPro" id="IPR003141">
    <property type="entry name" value="Pol/His_phosphatase_N"/>
</dbReference>
<dbReference type="Gene3D" id="1.10.150.700">
    <property type="entry name" value="PolC, middle finger domain"/>
    <property type="match status" value="1"/>
</dbReference>
<dbReference type="NCBIfam" id="NF001688">
    <property type="entry name" value="PRK00448.1"/>
    <property type="match status" value="1"/>
</dbReference>
<dbReference type="InterPro" id="IPR004805">
    <property type="entry name" value="DnaE2/DnaE/PolC"/>
</dbReference>
<dbReference type="GO" id="GO:0003887">
    <property type="term" value="F:DNA-directed DNA polymerase activity"/>
    <property type="evidence" value="ECO:0007669"/>
    <property type="project" value="UniProtKB-UniRule"/>
</dbReference>
<dbReference type="SMART" id="SM00479">
    <property type="entry name" value="EXOIII"/>
    <property type="match status" value="1"/>
</dbReference>
<evidence type="ECO:0000256" key="3">
    <source>
        <dbReference type="ARBA" id="ARBA00022679"/>
    </source>
</evidence>
<dbReference type="NCBIfam" id="TIGR01405">
    <property type="entry name" value="polC_Gram_pos"/>
    <property type="match status" value="1"/>
</dbReference>
<evidence type="ECO:0000313" key="16">
    <source>
        <dbReference type="Proteomes" id="UP000886841"/>
    </source>
</evidence>
<evidence type="ECO:0000313" key="15">
    <source>
        <dbReference type="EMBL" id="HIR91796.1"/>
    </source>
</evidence>
<dbReference type="Gene3D" id="3.30.420.10">
    <property type="entry name" value="Ribonuclease H-like superfamily/Ribonuclease H"/>
    <property type="match status" value="1"/>
</dbReference>
<dbReference type="Pfam" id="PF00929">
    <property type="entry name" value="RNase_T"/>
    <property type="match status" value="1"/>
</dbReference>
<dbReference type="CDD" id="cd07435">
    <property type="entry name" value="PHP_PolIIIA_POLC"/>
    <property type="match status" value="1"/>
</dbReference>
<keyword evidence="6 11" id="KW-0540">Nuclease</keyword>
<keyword evidence="4 11" id="KW-0548">Nucleotidyltransferase</keyword>
<dbReference type="Pfam" id="PF02811">
    <property type="entry name" value="PHP"/>
    <property type="match status" value="2"/>
</dbReference>
<dbReference type="InterPro" id="IPR013520">
    <property type="entry name" value="Ribonucl_H"/>
</dbReference>
<dbReference type="SUPFAM" id="SSF50249">
    <property type="entry name" value="Nucleic acid-binding proteins"/>
    <property type="match status" value="1"/>
</dbReference>
<dbReference type="PANTHER" id="PTHR32294">
    <property type="entry name" value="DNA POLYMERASE III SUBUNIT ALPHA"/>
    <property type="match status" value="1"/>
</dbReference>
<dbReference type="Gene3D" id="1.10.150.870">
    <property type="match status" value="1"/>
</dbReference>
<dbReference type="CDD" id="cd06127">
    <property type="entry name" value="DEDDh"/>
    <property type="match status" value="1"/>
</dbReference>
<evidence type="ECO:0000256" key="6">
    <source>
        <dbReference type="ARBA" id="ARBA00022722"/>
    </source>
</evidence>
<feature type="compositionally biased region" description="Basic and acidic residues" evidence="12">
    <location>
        <begin position="226"/>
        <end position="254"/>
    </location>
</feature>
<dbReference type="Pfam" id="PF14480">
    <property type="entry name" value="DNA_pol3_a_NI"/>
    <property type="match status" value="1"/>
</dbReference>
<comment type="similarity">
    <text evidence="11">Belongs to the DNA polymerase type-C family. PolC subfamily.</text>
</comment>
<evidence type="ECO:0000256" key="9">
    <source>
        <dbReference type="ARBA" id="ARBA00022932"/>
    </source>
</evidence>
<dbReference type="PANTHER" id="PTHR32294:SF5">
    <property type="entry name" value="DNA POLYMERASE III POLC-TYPE"/>
    <property type="match status" value="1"/>
</dbReference>
<evidence type="ECO:0000256" key="1">
    <source>
        <dbReference type="ARBA" id="ARBA00003452"/>
    </source>
</evidence>
<dbReference type="HAMAP" id="MF_00356">
    <property type="entry name" value="DNApol_PolC"/>
    <property type="match status" value="1"/>
</dbReference>